<dbReference type="AlphaFoldDB" id="A0A499USG7"/>
<reference evidence="3 4" key="1">
    <citation type="journal article" date="2020" name="Int. J. Syst. Evol. Microbiol.">
        <title>Reclassification of Streptomyces castelarensis and Streptomyces sporoclivatus as later heterotypic synonyms of Streptomyces antimycoticus.</title>
        <authorList>
            <person name="Komaki H."/>
            <person name="Tamura T."/>
        </authorList>
    </citation>
    <scope>NUCLEOTIDE SEQUENCE [LARGE SCALE GENOMIC DNA]</scope>
    <source>
        <strain evidence="3 4">NBRC 100767</strain>
    </source>
</reference>
<feature type="domain" description="Pyrroline-5-carboxylate reductase catalytic N-terminal" evidence="2">
    <location>
        <begin position="2"/>
        <end position="37"/>
    </location>
</feature>
<dbReference type="EMBL" id="AP019620">
    <property type="protein sequence ID" value="BBJ44923.1"/>
    <property type="molecule type" value="Genomic_DNA"/>
</dbReference>
<feature type="region of interest" description="Disordered" evidence="1">
    <location>
        <begin position="35"/>
        <end position="60"/>
    </location>
</feature>
<dbReference type="SUPFAM" id="SSF51735">
    <property type="entry name" value="NAD(P)-binding Rossmann-fold domains"/>
    <property type="match status" value="1"/>
</dbReference>
<evidence type="ECO:0000313" key="4">
    <source>
        <dbReference type="Proteomes" id="UP000463951"/>
    </source>
</evidence>
<dbReference type="InterPro" id="IPR036291">
    <property type="entry name" value="NAD(P)-bd_dom_sf"/>
</dbReference>
<evidence type="ECO:0000313" key="3">
    <source>
        <dbReference type="EMBL" id="BBJ44923.1"/>
    </source>
</evidence>
<dbReference type="Proteomes" id="UP000463951">
    <property type="component" value="Chromosome"/>
</dbReference>
<proteinExistence type="predicted"/>
<dbReference type="InterPro" id="IPR028939">
    <property type="entry name" value="P5C_Rdtase_cat_N"/>
</dbReference>
<evidence type="ECO:0000259" key="2">
    <source>
        <dbReference type="Pfam" id="PF03807"/>
    </source>
</evidence>
<dbReference type="Gene3D" id="3.40.50.720">
    <property type="entry name" value="NAD(P)-binding Rossmann-like Domain"/>
    <property type="match status" value="1"/>
</dbReference>
<accession>A0A499USG7</accession>
<sequence length="60" mass="6442">MRIGVLGTGTMADALGTQWARAGHELFIGAARGRRRRRWPPGSATARGRGVCARPPDSVR</sequence>
<dbReference type="Pfam" id="PF03807">
    <property type="entry name" value="F420_oxidored"/>
    <property type="match status" value="1"/>
</dbReference>
<evidence type="ECO:0000256" key="1">
    <source>
        <dbReference type="SAM" id="MobiDB-lite"/>
    </source>
</evidence>
<name>A0A499USG7_9ACTN</name>
<organism evidence="3 4">
    <name type="scientific">Streptomyces antimycoticus</name>
    <dbReference type="NCBI Taxonomy" id="68175"/>
    <lineage>
        <taxon>Bacteria</taxon>
        <taxon>Bacillati</taxon>
        <taxon>Actinomycetota</taxon>
        <taxon>Actinomycetes</taxon>
        <taxon>Kitasatosporales</taxon>
        <taxon>Streptomycetaceae</taxon>
        <taxon>Streptomyces</taxon>
        <taxon>Streptomyces violaceusniger group</taxon>
    </lineage>
</organism>
<gene>
    <name evidence="3" type="ORF">SSPO_076410</name>
</gene>
<protein>
    <recommendedName>
        <fullName evidence="2">Pyrroline-5-carboxylate reductase catalytic N-terminal domain-containing protein</fullName>
    </recommendedName>
</protein>